<accession>A0A151WUY1</accession>
<proteinExistence type="predicted"/>
<evidence type="ECO:0000313" key="1">
    <source>
        <dbReference type="EMBL" id="KYQ51646.1"/>
    </source>
</evidence>
<dbReference type="AlphaFoldDB" id="A0A151WUY1"/>
<keyword evidence="2" id="KW-1185">Reference proteome</keyword>
<organism evidence="1 2">
    <name type="scientific">Mycetomoellerius zeteki</name>
    <dbReference type="NCBI Taxonomy" id="64791"/>
    <lineage>
        <taxon>Eukaryota</taxon>
        <taxon>Metazoa</taxon>
        <taxon>Ecdysozoa</taxon>
        <taxon>Arthropoda</taxon>
        <taxon>Hexapoda</taxon>
        <taxon>Insecta</taxon>
        <taxon>Pterygota</taxon>
        <taxon>Neoptera</taxon>
        <taxon>Endopterygota</taxon>
        <taxon>Hymenoptera</taxon>
        <taxon>Apocrita</taxon>
        <taxon>Aculeata</taxon>
        <taxon>Formicoidea</taxon>
        <taxon>Formicidae</taxon>
        <taxon>Myrmicinae</taxon>
        <taxon>Mycetomoellerius</taxon>
    </lineage>
</organism>
<dbReference type="EMBL" id="KQ982721">
    <property type="protein sequence ID" value="KYQ51646.1"/>
    <property type="molecule type" value="Genomic_DNA"/>
</dbReference>
<dbReference type="Proteomes" id="UP000075809">
    <property type="component" value="Unassembled WGS sequence"/>
</dbReference>
<name>A0A151WUY1_9HYME</name>
<sequence>MDADILRAILKSYTDAENFFQSEDYKNMSKKTFLCIQSDVVLNTLCVSLSNLLCYKISKEAYQRYSVRLLLIDVLRNWCRTTNNFKHLKIFASKENSLKFMNILLEKYLTDDVLNKCYSEDTLICLTVSVMHLSVKNTIFMHHVDRLFLRLLQLEATYKIEKLLCNALCSNLHLKLATKEEIYTLQKFKLIEEPLLNSFMYMFPNLKKEDDVNNQNNEEMLNKLLELSARSAYVFQLMFNFLKELLVQLQYASAVLDFIDLMLKRVSIYCENYDKDILDLYPRKLRSCIILLRIKPKYHTVQTRKYTLQTMKQIYSENKNVPLILMSHFLEWLECFTTYVTNNIKID</sequence>
<evidence type="ECO:0000313" key="2">
    <source>
        <dbReference type="Proteomes" id="UP000075809"/>
    </source>
</evidence>
<gene>
    <name evidence="1" type="ORF">ALC60_09233</name>
</gene>
<protein>
    <submittedName>
        <fullName evidence="1">Uncharacterized protein</fullName>
    </submittedName>
</protein>
<reference evidence="1 2" key="1">
    <citation type="submission" date="2015-09" db="EMBL/GenBank/DDBJ databases">
        <title>Trachymyrmex zeteki WGS genome.</title>
        <authorList>
            <person name="Nygaard S."/>
            <person name="Hu H."/>
            <person name="Boomsma J."/>
            <person name="Zhang G."/>
        </authorList>
    </citation>
    <scope>NUCLEOTIDE SEQUENCE [LARGE SCALE GENOMIC DNA]</scope>
    <source>
        <strain evidence="1">Tzet28-1</strain>
        <tissue evidence="1">Whole body</tissue>
    </source>
</reference>